<feature type="compositionally biased region" description="Basic and acidic residues" evidence="1">
    <location>
        <begin position="55"/>
        <end position="84"/>
    </location>
</feature>
<evidence type="ECO:0000313" key="3">
    <source>
        <dbReference type="Proteomes" id="UP000265520"/>
    </source>
</evidence>
<feature type="compositionally biased region" description="Polar residues" evidence="1">
    <location>
        <begin position="12"/>
        <end position="28"/>
    </location>
</feature>
<accession>A0A392SMC4</accession>
<evidence type="ECO:0000313" key="2">
    <source>
        <dbReference type="EMBL" id="MCI49026.1"/>
    </source>
</evidence>
<feature type="non-terminal residue" evidence="2">
    <location>
        <position position="102"/>
    </location>
</feature>
<dbReference type="Proteomes" id="UP000265520">
    <property type="component" value="Unassembled WGS sequence"/>
</dbReference>
<comment type="caution">
    <text evidence="2">The sequence shown here is derived from an EMBL/GenBank/DDBJ whole genome shotgun (WGS) entry which is preliminary data.</text>
</comment>
<proteinExistence type="predicted"/>
<keyword evidence="3" id="KW-1185">Reference proteome</keyword>
<dbReference type="EMBL" id="LXQA010394747">
    <property type="protein sequence ID" value="MCI49026.1"/>
    <property type="molecule type" value="Genomic_DNA"/>
</dbReference>
<feature type="region of interest" description="Disordered" evidence="1">
    <location>
        <begin position="1"/>
        <end position="102"/>
    </location>
</feature>
<protein>
    <submittedName>
        <fullName evidence="2">Uncharacterized protein</fullName>
    </submittedName>
</protein>
<feature type="non-terminal residue" evidence="2">
    <location>
        <position position="1"/>
    </location>
</feature>
<name>A0A392SMC4_9FABA</name>
<organism evidence="2 3">
    <name type="scientific">Trifolium medium</name>
    <dbReference type="NCBI Taxonomy" id="97028"/>
    <lineage>
        <taxon>Eukaryota</taxon>
        <taxon>Viridiplantae</taxon>
        <taxon>Streptophyta</taxon>
        <taxon>Embryophyta</taxon>
        <taxon>Tracheophyta</taxon>
        <taxon>Spermatophyta</taxon>
        <taxon>Magnoliopsida</taxon>
        <taxon>eudicotyledons</taxon>
        <taxon>Gunneridae</taxon>
        <taxon>Pentapetalae</taxon>
        <taxon>rosids</taxon>
        <taxon>fabids</taxon>
        <taxon>Fabales</taxon>
        <taxon>Fabaceae</taxon>
        <taxon>Papilionoideae</taxon>
        <taxon>50 kb inversion clade</taxon>
        <taxon>NPAAA clade</taxon>
        <taxon>Hologalegina</taxon>
        <taxon>IRL clade</taxon>
        <taxon>Trifolieae</taxon>
        <taxon>Trifolium</taxon>
    </lineage>
</organism>
<dbReference type="AlphaFoldDB" id="A0A392SMC4"/>
<sequence>CVAEKTIDGGASTKTTSDFVQEPNQENVPESVAAPDVTTTEGGQSDDINTSPNNKNHDGDDSYQKNDSKSVVVKDARASDDQAMLKETVTPNSPINLGGNMS</sequence>
<reference evidence="2 3" key="1">
    <citation type="journal article" date="2018" name="Front. Plant Sci.">
        <title>Red Clover (Trifolium pratense) and Zigzag Clover (T. medium) - A Picture of Genomic Similarities and Differences.</title>
        <authorList>
            <person name="Dluhosova J."/>
            <person name="Istvanek J."/>
            <person name="Nedelnik J."/>
            <person name="Repkova J."/>
        </authorList>
    </citation>
    <scope>NUCLEOTIDE SEQUENCE [LARGE SCALE GENOMIC DNA]</scope>
    <source>
        <strain evidence="3">cv. 10/8</strain>
        <tissue evidence="2">Leaf</tissue>
    </source>
</reference>
<feature type="compositionally biased region" description="Polar residues" evidence="1">
    <location>
        <begin position="37"/>
        <end position="54"/>
    </location>
</feature>
<evidence type="ECO:0000256" key="1">
    <source>
        <dbReference type="SAM" id="MobiDB-lite"/>
    </source>
</evidence>